<dbReference type="RefSeq" id="WP_212527665.1">
    <property type="nucleotide sequence ID" value="NZ_JAGSOG010000023.1"/>
</dbReference>
<dbReference type="PANTHER" id="PTHR33164">
    <property type="entry name" value="TRANSCRIPTIONAL REGULATOR, MARR FAMILY"/>
    <property type="match status" value="1"/>
</dbReference>
<dbReference type="SUPFAM" id="SSF46785">
    <property type="entry name" value="Winged helix' DNA-binding domain"/>
    <property type="match status" value="1"/>
</dbReference>
<keyword evidence="4" id="KW-1185">Reference proteome</keyword>
<dbReference type="Proteomes" id="UP000675781">
    <property type="component" value="Unassembled WGS sequence"/>
</dbReference>
<evidence type="ECO:0000259" key="2">
    <source>
        <dbReference type="PROSITE" id="PS50995"/>
    </source>
</evidence>
<sequence>MSTNKSVSAKDGGGDGSPPRRPGNAFLLAQLGAHAAARFAERVGQLDLTPAQAGLLRLIAWQPGQSQQAVARTLGTPPSRLVLLVDGLEERGLIERRRNPEDRRHHALYLTAAGTDFMARLATVGAAHEDDICDGLDQRERAQLQELLERLAVRQGLAVGVHPGYRPPAAR</sequence>
<proteinExistence type="predicted"/>
<dbReference type="InterPro" id="IPR039422">
    <property type="entry name" value="MarR/SlyA-like"/>
</dbReference>
<accession>A0A941ELJ2</accession>
<dbReference type="PROSITE" id="PS50995">
    <property type="entry name" value="HTH_MARR_2"/>
    <property type="match status" value="1"/>
</dbReference>
<dbReference type="InterPro" id="IPR036388">
    <property type="entry name" value="WH-like_DNA-bd_sf"/>
</dbReference>
<feature type="domain" description="HTH marR-type" evidence="2">
    <location>
        <begin position="21"/>
        <end position="153"/>
    </location>
</feature>
<dbReference type="GO" id="GO:0003700">
    <property type="term" value="F:DNA-binding transcription factor activity"/>
    <property type="evidence" value="ECO:0007669"/>
    <property type="project" value="InterPro"/>
</dbReference>
<dbReference type="InterPro" id="IPR000835">
    <property type="entry name" value="HTH_MarR-typ"/>
</dbReference>
<dbReference type="PRINTS" id="PR00598">
    <property type="entry name" value="HTHMARR"/>
</dbReference>
<dbReference type="PANTHER" id="PTHR33164:SF89">
    <property type="entry name" value="MARR FAMILY REGULATORY PROTEIN"/>
    <property type="match status" value="1"/>
</dbReference>
<dbReference type="Pfam" id="PF12802">
    <property type="entry name" value="MarR_2"/>
    <property type="match status" value="1"/>
</dbReference>
<comment type="caution">
    <text evidence="3">The sequence shown here is derived from an EMBL/GenBank/DDBJ whole genome shotgun (WGS) entry which is preliminary data.</text>
</comment>
<evidence type="ECO:0000313" key="3">
    <source>
        <dbReference type="EMBL" id="MBR7833140.1"/>
    </source>
</evidence>
<dbReference type="Gene3D" id="1.10.10.10">
    <property type="entry name" value="Winged helix-like DNA-binding domain superfamily/Winged helix DNA-binding domain"/>
    <property type="match status" value="1"/>
</dbReference>
<evidence type="ECO:0000313" key="4">
    <source>
        <dbReference type="Proteomes" id="UP000675781"/>
    </source>
</evidence>
<dbReference type="GO" id="GO:0006950">
    <property type="term" value="P:response to stress"/>
    <property type="evidence" value="ECO:0007669"/>
    <property type="project" value="TreeGrafter"/>
</dbReference>
<feature type="region of interest" description="Disordered" evidence="1">
    <location>
        <begin position="1"/>
        <end position="24"/>
    </location>
</feature>
<dbReference type="SMART" id="SM00347">
    <property type="entry name" value="HTH_MARR"/>
    <property type="match status" value="1"/>
</dbReference>
<reference evidence="3" key="1">
    <citation type="submission" date="2021-04" db="EMBL/GenBank/DDBJ databases">
        <title>Genome based classification of Actinospica acidithermotolerans sp. nov., an actinobacterium isolated from an Indonesian hot spring.</title>
        <authorList>
            <person name="Kusuma A.B."/>
            <person name="Putra K.E."/>
            <person name="Nafisah S."/>
            <person name="Loh J."/>
            <person name="Nouioui I."/>
            <person name="Goodfellow M."/>
        </authorList>
    </citation>
    <scope>NUCLEOTIDE SEQUENCE</scope>
    <source>
        <strain evidence="3">CSCA 57</strain>
    </source>
</reference>
<organism evidence="3 4">
    <name type="scientific">Actinospica durhamensis</name>
    <dbReference type="NCBI Taxonomy" id="1508375"/>
    <lineage>
        <taxon>Bacteria</taxon>
        <taxon>Bacillati</taxon>
        <taxon>Actinomycetota</taxon>
        <taxon>Actinomycetes</taxon>
        <taxon>Catenulisporales</taxon>
        <taxon>Actinospicaceae</taxon>
        <taxon>Actinospica</taxon>
    </lineage>
</organism>
<dbReference type="AlphaFoldDB" id="A0A941ELJ2"/>
<dbReference type="EMBL" id="JAGSOG010000023">
    <property type="protein sequence ID" value="MBR7833140.1"/>
    <property type="molecule type" value="Genomic_DNA"/>
</dbReference>
<name>A0A941ELJ2_9ACTN</name>
<protein>
    <submittedName>
        <fullName evidence="3">Winged helix-turn-helix transcriptional regulator</fullName>
    </submittedName>
</protein>
<evidence type="ECO:0000256" key="1">
    <source>
        <dbReference type="SAM" id="MobiDB-lite"/>
    </source>
</evidence>
<dbReference type="InterPro" id="IPR036390">
    <property type="entry name" value="WH_DNA-bd_sf"/>
</dbReference>
<gene>
    <name evidence="3" type="ORF">KDL01_07685</name>
</gene>